<protein>
    <submittedName>
        <fullName evidence="2">Uncharacterized protein</fullName>
    </submittedName>
</protein>
<keyword evidence="3" id="KW-1185">Reference proteome</keyword>
<dbReference type="RefSeq" id="WP_151003040.1">
    <property type="nucleotide sequence ID" value="NZ_VZZK01000032.1"/>
</dbReference>
<dbReference type="Proteomes" id="UP000474159">
    <property type="component" value="Unassembled WGS sequence"/>
</dbReference>
<dbReference type="EMBL" id="VZZK01000032">
    <property type="protein sequence ID" value="KAB1075895.1"/>
    <property type="molecule type" value="Genomic_DNA"/>
</dbReference>
<feature type="region of interest" description="Disordered" evidence="1">
    <location>
        <begin position="1"/>
        <end position="23"/>
    </location>
</feature>
<proteinExistence type="predicted"/>
<reference evidence="2 3" key="1">
    <citation type="submission" date="2019-09" db="EMBL/GenBank/DDBJ databases">
        <title>YIM 48816 draft genome.</title>
        <authorList>
            <person name="Jiang L."/>
        </authorList>
    </citation>
    <scope>NUCLEOTIDE SEQUENCE [LARGE SCALE GENOMIC DNA]</scope>
    <source>
        <strain evidence="2 3">YIM 48816</strain>
    </source>
</reference>
<evidence type="ECO:0000313" key="3">
    <source>
        <dbReference type="Proteomes" id="UP000474159"/>
    </source>
</evidence>
<evidence type="ECO:0000313" key="2">
    <source>
        <dbReference type="EMBL" id="KAB1075895.1"/>
    </source>
</evidence>
<accession>A0A6L3SZG2</accession>
<evidence type="ECO:0000256" key="1">
    <source>
        <dbReference type="SAM" id="MobiDB-lite"/>
    </source>
</evidence>
<sequence>MAIMTTSTPASAGERARLRKSQQGPVTLAVATMRRADPDRLSPTALRDRLYNRLTAFLMTVERA</sequence>
<gene>
    <name evidence="2" type="ORF">F6X53_23990</name>
</gene>
<feature type="compositionally biased region" description="Polar residues" evidence="1">
    <location>
        <begin position="1"/>
        <end position="10"/>
    </location>
</feature>
<name>A0A6L3SZG2_9HYPH</name>
<dbReference type="AlphaFoldDB" id="A0A6L3SZG2"/>
<dbReference type="OrthoDB" id="9997958at2"/>
<comment type="caution">
    <text evidence="2">The sequence shown here is derived from an EMBL/GenBank/DDBJ whole genome shotgun (WGS) entry which is preliminary data.</text>
</comment>
<organism evidence="2 3">
    <name type="scientific">Methylobacterium soli</name>
    <dbReference type="NCBI Taxonomy" id="553447"/>
    <lineage>
        <taxon>Bacteria</taxon>
        <taxon>Pseudomonadati</taxon>
        <taxon>Pseudomonadota</taxon>
        <taxon>Alphaproteobacteria</taxon>
        <taxon>Hyphomicrobiales</taxon>
        <taxon>Methylobacteriaceae</taxon>
        <taxon>Methylobacterium</taxon>
    </lineage>
</organism>